<dbReference type="Gene3D" id="3.50.50.60">
    <property type="entry name" value="FAD/NAD(P)-binding domain"/>
    <property type="match status" value="1"/>
</dbReference>
<comment type="caution">
    <text evidence="2">The sequence shown here is derived from an EMBL/GenBank/DDBJ whole genome shotgun (WGS) entry which is preliminary data.</text>
</comment>
<dbReference type="PRINTS" id="PR00411">
    <property type="entry name" value="PNDRDTASEI"/>
</dbReference>
<sequence length="268" mass="29636">YKTALNAEKFGVDVKAVKLNFKKVLEYTNKLVRDAINDNEKQLAGFKNINFLKQKGHCISDSSIEVGKEVYTTDNILISTGTKPFIPPIERIGDVDYLTHETIFNIEKVPKSIAFVGGGFISLEFANVFNSFGSKVYIIDSGSRPIFAADESVSLAIKKYYEEDGITFISNSRTTKVSQSSGKILLETNKGDKIKVEKMMISTGFIANTEGLNIEAAGVETDARGNIIVNKFLQTSKPNIYAIGDILGKTQFTHMALKESKIVIHNIF</sequence>
<dbReference type="Pfam" id="PF07992">
    <property type="entry name" value="Pyr_redox_2"/>
    <property type="match status" value="1"/>
</dbReference>
<dbReference type="GO" id="GO:0016491">
    <property type="term" value="F:oxidoreductase activity"/>
    <property type="evidence" value="ECO:0007669"/>
    <property type="project" value="InterPro"/>
</dbReference>
<gene>
    <name evidence="2" type="ORF">S03H2_44523</name>
</gene>
<feature type="non-terminal residue" evidence="2">
    <location>
        <position position="1"/>
    </location>
</feature>
<accession>X1I3I7</accession>
<feature type="non-terminal residue" evidence="2">
    <location>
        <position position="268"/>
    </location>
</feature>
<protein>
    <recommendedName>
        <fullName evidence="1">FAD/NAD(P)-binding domain-containing protein</fullName>
    </recommendedName>
</protein>
<evidence type="ECO:0000313" key="2">
    <source>
        <dbReference type="EMBL" id="GAH63875.1"/>
    </source>
</evidence>
<evidence type="ECO:0000259" key="1">
    <source>
        <dbReference type="Pfam" id="PF07992"/>
    </source>
</evidence>
<dbReference type="SUPFAM" id="SSF51905">
    <property type="entry name" value="FAD/NAD(P)-binding domain"/>
    <property type="match status" value="1"/>
</dbReference>
<dbReference type="InterPro" id="IPR023753">
    <property type="entry name" value="FAD/NAD-binding_dom"/>
</dbReference>
<dbReference type="PANTHER" id="PTHR43014">
    <property type="entry name" value="MERCURIC REDUCTASE"/>
    <property type="match status" value="1"/>
</dbReference>
<reference evidence="2" key="1">
    <citation type="journal article" date="2014" name="Front. Microbiol.">
        <title>High frequency of phylogenetically diverse reductive dehalogenase-homologous genes in deep subseafloor sedimentary metagenomes.</title>
        <authorList>
            <person name="Kawai M."/>
            <person name="Futagami T."/>
            <person name="Toyoda A."/>
            <person name="Takaki Y."/>
            <person name="Nishi S."/>
            <person name="Hori S."/>
            <person name="Arai W."/>
            <person name="Tsubouchi T."/>
            <person name="Morono Y."/>
            <person name="Uchiyama I."/>
            <person name="Ito T."/>
            <person name="Fujiyama A."/>
            <person name="Inagaki F."/>
            <person name="Takami H."/>
        </authorList>
    </citation>
    <scope>NUCLEOTIDE SEQUENCE</scope>
    <source>
        <strain evidence="2">Expedition CK06-06</strain>
    </source>
</reference>
<proteinExistence type="predicted"/>
<dbReference type="InterPro" id="IPR036188">
    <property type="entry name" value="FAD/NAD-bd_sf"/>
</dbReference>
<dbReference type="PRINTS" id="PR00368">
    <property type="entry name" value="FADPNR"/>
</dbReference>
<feature type="domain" description="FAD/NAD(P)-binding" evidence="1">
    <location>
        <begin position="36"/>
        <end position="259"/>
    </location>
</feature>
<dbReference type="EMBL" id="BARU01027843">
    <property type="protein sequence ID" value="GAH63875.1"/>
    <property type="molecule type" value="Genomic_DNA"/>
</dbReference>
<organism evidence="2">
    <name type="scientific">marine sediment metagenome</name>
    <dbReference type="NCBI Taxonomy" id="412755"/>
    <lineage>
        <taxon>unclassified sequences</taxon>
        <taxon>metagenomes</taxon>
        <taxon>ecological metagenomes</taxon>
    </lineage>
</organism>
<dbReference type="AlphaFoldDB" id="X1I3I7"/>
<name>X1I3I7_9ZZZZ</name>